<reference evidence="1" key="2">
    <citation type="submission" date="2004-05" db="EMBL/GenBank/DDBJ databases">
        <authorList>
            <person name="Lai S."/>
            <person name="Zhang W."/>
            <person name="Dunaway-Mariano D."/>
        </authorList>
    </citation>
    <scope>NUCLEOTIDE SEQUENCE</scope>
    <source>
        <strain evidence="1">AL3007</strain>
        <plasmid evidence="1">pss70</plasmid>
    </source>
</reference>
<proteinExistence type="predicted"/>
<keyword evidence="1" id="KW-0614">Plasmid</keyword>
<dbReference type="EMBL" id="AF537222">
    <property type="protein sequence ID" value="AAN10113.1"/>
    <property type="molecule type" value="Genomic_DNA"/>
</dbReference>
<geneLocation type="plasmid" evidence="1">
    <name>pss70</name>
</geneLocation>
<name>Q8GN82_9BURK</name>
<sequence length="65" mass="7405">MPPRTRSAKRSAISAIVASERLPHQEATVLHIPRRPSVTTRQSRSFRKSPRLVPERKIASKLISY</sequence>
<accession>Q8GN82</accession>
<reference evidence="1" key="1">
    <citation type="journal article" date="2003" name="Appl. Environ. Microbiol.">
        <title>Characterization of the 4-hydroxybenzoyl-coenzyme A thioesterase from Arthrobacter sp. strain SU.</title>
        <authorList>
            <person name="Zhuang Z."/>
            <person name="Gartemann K.H."/>
            <person name="Eichenlaub R."/>
            <person name="Dunaway-Mariano D."/>
        </authorList>
    </citation>
    <scope>NUCLEOTIDE SEQUENCE</scope>
    <source>
        <strain evidence="1">AL3007</strain>
        <plasmid evidence="1">pss70</plasmid>
    </source>
</reference>
<protein>
    <submittedName>
        <fullName evidence="1">Putative non-ribosomal peptide synthase</fullName>
    </submittedName>
</protein>
<dbReference type="AlphaFoldDB" id="Q8GN82"/>
<evidence type="ECO:0000313" key="1">
    <source>
        <dbReference type="EMBL" id="AAN10113.1"/>
    </source>
</evidence>
<organism evidence="1">
    <name type="scientific">Alcaligenes sp. AL3007</name>
    <dbReference type="NCBI Taxonomy" id="206162"/>
    <lineage>
        <taxon>Bacteria</taxon>
        <taxon>Pseudomonadati</taxon>
        <taxon>Pseudomonadota</taxon>
        <taxon>Betaproteobacteria</taxon>
        <taxon>Burkholderiales</taxon>
        <taxon>Alcaligenaceae</taxon>
        <taxon>Alcaligenes</taxon>
    </lineage>
</organism>